<sequence>MRSLLSRSPIDGFILAILTAVVVAAVLPARGEFADVLDWVVVVAIGFLFFLYGARLHPRQALEGLTHWRLHLIILAFTFVVFPLIGLALQPLLRPVIGDDLTSGLLYLCLVPSTVQSSIAFTSMARGNVAGAIVSASASNLLGVVLTPVLVVVLMSSTNGVHITGSQVLEILLEILVPFILGQLCRPLVTPILKRFAEPTKYVDRGSIVLVVYAAFSEGVRNGIWSIVGVWQVVAMAVVAIVLVAFMLWLTGWLPRRLGFHREDAIAVQFCGTKKSLATGLPMATVLFSGSVVGLIVLPLMIFHQIQLIMCSWLATRYGRAAAALGAAESESEPG</sequence>
<dbReference type="GO" id="GO:0005886">
    <property type="term" value="C:plasma membrane"/>
    <property type="evidence" value="ECO:0007669"/>
    <property type="project" value="TreeGrafter"/>
</dbReference>
<evidence type="ECO:0000256" key="1">
    <source>
        <dbReference type="SAM" id="Phobius"/>
    </source>
</evidence>
<dbReference type="PANTHER" id="PTHR18640:SF5">
    <property type="entry name" value="SODIUM_BILE ACID COTRANSPORTER 7"/>
    <property type="match status" value="1"/>
</dbReference>
<evidence type="ECO:0000313" key="3">
    <source>
        <dbReference type="Proteomes" id="UP000267536"/>
    </source>
</evidence>
<feature type="transmembrane region" description="Helical" evidence="1">
    <location>
        <begin position="12"/>
        <end position="30"/>
    </location>
</feature>
<comment type="caution">
    <text evidence="2">The sequence shown here is derived from an EMBL/GenBank/DDBJ whole genome shotgun (WGS) entry which is preliminary data.</text>
</comment>
<keyword evidence="1" id="KW-0812">Transmembrane</keyword>
<keyword evidence="1" id="KW-0472">Membrane</keyword>
<keyword evidence="3" id="KW-1185">Reference proteome</keyword>
<feature type="transmembrane region" description="Helical" evidence="1">
    <location>
        <begin position="283"/>
        <end position="303"/>
    </location>
</feature>
<feature type="transmembrane region" description="Helical" evidence="1">
    <location>
        <begin position="224"/>
        <end position="250"/>
    </location>
</feature>
<dbReference type="AlphaFoldDB" id="A0A3N4GPA7"/>
<dbReference type="InterPro" id="IPR016833">
    <property type="entry name" value="Put_Na-Bile_cotransptr"/>
</dbReference>
<dbReference type="Gene3D" id="1.20.1530.20">
    <property type="match status" value="1"/>
</dbReference>
<feature type="transmembrane region" description="Helical" evidence="1">
    <location>
        <begin position="68"/>
        <end position="89"/>
    </location>
</feature>
<evidence type="ECO:0000313" key="2">
    <source>
        <dbReference type="EMBL" id="RPA64753.1"/>
    </source>
</evidence>
<dbReference type="Proteomes" id="UP000267536">
    <property type="component" value="Unassembled WGS sequence"/>
</dbReference>
<organism evidence="2 3">
    <name type="scientific">Gordonia oryzae</name>
    <dbReference type="NCBI Taxonomy" id="2487349"/>
    <lineage>
        <taxon>Bacteria</taxon>
        <taxon>Bacillati</taxon>
        <taxon>Actinomycetota</taxon>
        <taxon>Actinomycetes</taxon>
        <taxon>Mycobacteriales</taxon>
        <taxon>Gordoniaceae</taxon>
        <taxon>Gordonia</taxon>
    </lineage>
</organism>
<dbReference type="Pfam" id="PF13593">
    <property type="entry name" value="SBF_like"/>
    <property type="match status" value="1"/>
</dbReference>
<dbReference type="OrthoDB" id="9792271at2"/>
<keyword evidence="1" id="KW-1133">Transmembrane helix</keyword>
<dbReference type="PIRSF" id="PIRSF026166">
    <property type="entry name" value="UCP026166"/>
    <property type="match status" value="1"/>
</dbReference>
<accession>A0A3N4GPA7</accession>
<dbReference type="PANTHER" id="PTHR18640">
    <property type="entry name" value="SOLUTE CARRIER FAMILY 10 MEMBER 7"/>
    <property type="match status" value="1"/>
</dbReference>
<dbReference type="EMBL" id="RKMH01000004">
    <property type="protein sequence ID" value="RPA64753.1"/>
    <property type="molecule type" value="Genomic_DNA"/>
</dbReference>
<proteinExistence type="predicted"/>
<dbReference type="RefSeq" id="WP_123927010.1">
    <property type="nucleotide sequence ID" value="NZ_JBPSDP010000004.1"/>
</dbReference>
<dbReference type="InterPro" id="IPR038770">
    <property type="entry name" value="Na+/solute_symporter_sf"/>
</dbReference>
<feature type="transmembrane region" description="Helical" evidence="1">
    <location>
        <begin position="36"/>
        <end position="56"/>
    </location>
</feature>
<name>A0A3N4GPA7_9ACTN</name>
<gene>
    <name evidence="2" type="ORF">EF294_06420</name>
</gene>
<protein>
    <submittedName>
        <fullName evidence="2">Bile acid:sodium symporter</fullName>
    </submittedName>
</protein>
<feature type="transmembrane region" description="Helical" evidence="1">
    <location>
        <begin position="129"/>
        <end position="155"/>
    </location>
</feature>
<reference evidence="2 3" key="1">
    <citation type="submission" date="2018-11" db="EMBL/GenBank/DDBJ databases">
        <title>Draft genome sequence of Gordonia sp. RS15-1S isolated from rice stems.</title>
        <authorList>
            <person name="Muangham S."/>
        </authorList>
    </citation>
    <scope>NUCLEOTIDE SEQUENCE [LARGE SCALE GENOMIC DNA]</scope>
    <source>
        <strain evidence="2 3">RS15-1S</strain>
    </source>
</reference>